<organism evidence="3 4">
    <name type="scientific">Candidatus Sulfomarinibacter kjeldsenii</name>
    <dbReference type="NCBI Taxonomy" id="2885994"/>
    <lineage>
        <taxon>Bacteria</taxon>
        <taxon>Pseudomonadati</taxon>
        <taxon>Acidobacteriota</taxon>
        <taxon>Thermoanaerobaculia</taxon>
        <taxon>Thermoanaerobaculales</taxon>
        <taxon>Candidatus Sulfomarinibacteraceae</taxon>
        <taxon>Candidatus Sulfomarinibacter</taxon>
    </lineage>
</organism>
<dbReference type="InterPro" id="IPR029046">
    <property type="entry name" value="LolA/LolB/LppX"/>
</dbReference>
<comment type="caution">
    <text evidence="3">The sequence shown here is derived from an EMBL/GenBank/DDBJ whole genome shotgun (WGS) entry which is preliminary data.</text>
</comment>
<evidence type="ECO:0000256" key="2">
    <source>
        <dbReference type="SAM" id="SignalP"/>
    </source>
</evidence>
<dbReference type="CDD" id="cd16325">
    <property type="entry name" value="LolA"/>
    <property type="match status" value="1"/>
</dbReference>
<feature type="chain" id="PRO_5035323766" evidence="2">
    <location>
        <begin position="22"/>
        <end position="212"/>
    </location>
</feature>
<dbReference type="Proteomes" id="UP000598633">
    <property type="component" value="Unassembled WGS sequence"/>
</dbReference>
<reference evidence="3 4" key="1">
    <citation type="submission" date="2020-08" db="EMBL/GenBank/DDBJ databases">
        <title>Acidobacteriota in marine sediments use diverse sulfur dissimilation pathways.</title>
        <authorList>
            <person name="Wasmund K."/>
        </authorList>
    </citation>
    <scope>NUCLEOTIDE SEQUENCE [LARGE SCALE GENOMIC DNA]</scope>
    <source>
        <strain evidence="3">MAG AM3-A</strain>
    </source>
</reference>
<name>A0A8J6Y0T4_9BACT</name>
<feature type="signal peptide" evidence="2">
    <location>
        <begin position="1"/>
        <end position="21"/>
    </location>
</feature>
<protein>
    <submittedName>
        <fullName evidence="3">Outer-membrane lipoprotein carrier protein LolA</fullName>
    </submittedName>
</protein>
<evidence type="ECO:0000313" key="3">
    <source>
        <dbReference type="EMBL" id="MBD3870791.1"/>
    </source>
</evidence>
<dbReference type="EMBL" id="JACXWA010000089">
    <property type="protein sequence ID" value="MBD3870791.1"/>
    <property type="molecule type" value="Genomic_DNA"/>
</dbReference>
<gene>
    <name evidence="3" type="ORF">IFJ97_05460</name>
</gene>
<keyword evidence="1 2" id="KW-0732">Signal</keyword>
<evidence type="ECO:0000313" key="4">
    <source>
        <dbReference type="Proteomes" id="UP000598633"/>
    </source>
</evidence>
<evidence type="ECO:0000256" key="1">
    <source>
        <dbReference type="ARBA" id="ARBA00022729"/>
    </source>
</evidence>
<keyword evidence="3" id="KW-0449">Lipoprotein</keyword>
<dbReference type="AlphaFoldDB" id="A0A8J6Y0T4"/>
<accession>A0A8J6Y0T4</accession>
<dbReference type="SUPFAM" id="SSF89392">
    <property type="entry name" value="Prokaryotic lipoproteins and lipoprotein localization factors"/>
    <property type="match status" value="1"/>
</dbReference>
<sequence>MKTKALSIAVIATAVASAIGAQEAGMPGLEALNSALRDEPAWQAEYAQEYVAAGMGAGEEISGVVVVAFPDRALFRSVEPAGQMMGLEGRLVRLLDLEVPSCDDHHLDVDEWARVPLAAVLDPQSAVDRFTVLDHGERGFTLVPREPGGVDRVNVVLGEDNLPDEVVVVDPQGATNRLRFSTWHAVDGPPDGQWLPEPPPGLECIGDDPADF</sequence>
<dbReference type="InterPro" id="IPR004564">
    <property type="entry name" value="OM_lipoprot_carrier_LolA-like"/>
</dbReference>
<proteinExistence type="predicted"/>
<dbReference type="Gene3D" id="2.50.20.10">
    <property type="entry name" value="Lipoprotein localisation LolA/LolB/LppX"/>
    <property type="match status" value="1"/>
</dbReference>